<dbReference type="Gene3D" id="3.40.50.1460">
    <property type="match status" value="1"/>
</dbReference>
<dbReference type="SUPFAM" id="SSF52129">
    <property type="entry name" value="Caspase-like"/>
    <property type="match status" value="1"/>
</dbReference>
<dbReference type="InterPro" id="IPR029030">
    <property type="entry name" value="Caspase-like_dom_sf"/>
</dbReference>
<evidence type="ECO:0000313" key="3">
    <source>
        <dbReference type="Proteomes" id="UP001561046"/>
    </source>
</evidence>
<proteinExistence type="predicted"/>
<dbReference type="Proteomes" id="UP001561046">
    <property type="component" value="Unassembled WGS sequence"/>
</dbReference>
<accession>A0ABV3ZY56</accession>
<evidence type="ECO:0000313" key="2">
    <source>
        <dbReference type="EMBL" id="MEX8194536.1"/>
    </source>
</evidence>
<reference evidence="2 3" key="1">
    <citation type="journal article" date="2013" name="Int. J. Syst. Evol. Microbiol.">
        <title>Comamonas guangdongensis sp. nov., isolated from subterranean forest sediment, and emended description of the genus Comamonas.</title>
        <authorList>
            <person name="Zhang J."/>
            <person name="Wang Y."/>
            <person name="Zhou S."/>
            <person name="Wu C."/>
            <person name="He J."/>
            <person name="Li F."/>
        </authorList>
    </citation>
    <scope>NUCLEOTIDE SEQUENCE [LARGE SCALE GENOMIC DNA]</scope>
    <source>
        <strain evidence="2 3">CCTCC AB2011133</strain>
    </source>
</reference>
<organism evidence="2 3">
    <name type="scientific">Comamonas guangdongensis</name>
    <dbReference type="NCBI Taxonomy" id="510515"/>
    <lineage>
        <taxon>Bacteria</taxon>
        <taxon>Pseudomonadati</taxon>
        <taxon>Pseudomonadota</taxon>
        <taxon>Betaproteobacteria</taxon>
        <taxon>Burkholderiales</taxon>
        <taxon>Comamonadaceae</taxon>
        <taxon>Comamonas</taxon>
    </lineage>
</organism>
<dbReference type="InterPro" id="IPR011600">
    <property type="entry name" value="Pept_C14_caspase"/>
</dbReference>
<feature type="domain" description="Peptidase C14 caspase" evidence="1">
    <location>
        <begin position="102"/>
        <end position="253"/>
    </location>
</feature>
<dbReference type="RefSeq" id="WP_369339715.1">
    <property type="nucleotide sequence ID" value="NZ_JBFYGN010000022.1"/>
</dbReference>
<sequence>MTVLLNTTIAGQAGTHVLAIGVGKYPHLLNGTAKLATDPMGLEQLESPPVSAKALIDWFLSPVAGAGVFENPDAPLASIEGLASAEQPVVIATPGGPIALAEATQDAIQQAFEDWLDRLKSHPDNVGIFYFCGHGVMVSDHYLLSQEFGHSAQPWTKAFNVSLTVRAVEREIQGSVFFFIDACRNIPRALAMTLGAQPPPLLPADLGADVSRKHVTVIHATGEGQLAFAPLGPTVSRFTSALICALSGYCGTKDPGQQTWTVDGDNLSVAVRTLLAQNEPDHADAGNNKQVSEQLITGPVVPLMRRAFAPKVKVRLDLAPSQRRALYEMYLESSKGNNRVAQTLLDQVFKVELPRGIYEVGALDPAGILPHLLHVDEELAPPMYLFTMKSQP</sequence>
<protein>
    <submittedName>
        <fullName evidence="2">Caspase family protein</fullName>
    </submittedName>
</protein>
<name>A0ABV3ZY56_9BURK</name>
<comment type="caution">
    <text evidence="2">The sequence shown here is derived from an EMBL/GenBank/DDBJ whole genome shotgun (WGS) entry which is preliminary data.</text>
</comment>
<keyword evidence="3" id="KW-1185">Reference proteome</keyword>
<dbReference type="Pfam" id="PF00656">
    <property type="entry name" value="Peptidase_C14"/>
    <property type="match status" value="1"/>
</dbReference>
<evidence type="ECO:0000259" key="1">
    <source>
        <dbReference type="Pfam" id="PF00656"/>
    </source>
</evidence>
<dbReference type="EMBL" id="JBFYGN010000022">
    <property type="protein sequence ID" value="MEX8194536.1"/>
    <property type="molecule type" value="Genomic_DNA"/>
</dbReference>
<gene>
    <name evidence="2" type="ORF">AB6724_17010</name>
</gene>